<keyword evidence="3 5" id="KW-0238">DNA-binding</keyword>
<dbReference type="PANTHER" id="PTHR30055">
    <property type="entry name" value="HTH-TYPE TRANSCRIPTIONAL REGULATOR RUTR"/>
    <property type="match status" value="1"/>
</dbReference>
<reference evidence="8 9" key="1">
    <citation type="submission" date="2015-11" db="EMBL/GenBank/DDBJ databases">
        <title>Whole-Genome Sequence of Candidatus Oderbacter manganicum from the National Park Lower Oder Valley, Germany.</title>
        <authorList>
            <person name="Braun B."/>
            <person name="Liere K."/>
            <person name="Szewzyk U."/>
        </authorList>
    </citation>
    <scope>NUCLEOTIDE SEQUENCE [LARGE SCALE GENOMIC DNA]</scope>
    <source>
        <strain evidence="8 9">OTSz_A_272</strain>
    </source>
</reference>
<feature type="domain" description="HTH tetR-type" evidence="7">
    <location>
        <begin position="10"/>
        <end position="70"/>
    </location>
</feature>
<dbReference type="PRINTS" id="PR00455">
    <property type="entry name" value="HTHTETR"/>
</dbReference>
<dbReference type="Gene3D" id="1.10.357.10">
    <property type="entry name" value="Tetracycline Repressor, domain 2"/>
    <property type="match status" value="1"/>
</dbReference>
<proteinExistence type="predicted"/>
<dbReference type="GO" id="GO:0000976">
    <property type="term" value="F:transcription cis-regulatory region binding"/>
    <property type="evidence" value="ECO:0007669"/>
    <property type="project" value="TreeGrafter"/>
</dbReference>
<evidence type="ECO:0000256" key="6">
    <source>
        <dbReference type="SAM" id="Coils"/>
    </source>
</evidence>
<keyword evidence="1" id="KW-0678">Repressor</keyword>
<evidence type="ECO:0000256" key="2">
    <source>
        <dbReference type="ARBA" id="ARBA00023015"/>
    </source>
</evidence>
<evidence type="ECO:0000259" key="7">
    <source>
        <dbReference type="PROSITE" id="PS50977"/>
    </source>
</evidence>
<dbReference type="Pfam" id="PF00440">
    <property type="entry name" value="TetR_N"/>
    <property type="match status" value="1"/>
</dbReference>
<dbReference type="Gene3D" id="1.10.10.60">
    <property type="entry name" value="Homeodomain-like"/>
    <property type="match status" value="1"/>
</dbReference>
<keyword evidence="6" id="KW-0175">Coiled coil</keyword>
<name>A0A1B1AGE9_9PROT</name>
<evidence type="ECO:0000256" key="3">
    <source>
        <dbReference type="ARBA" id="ARBA00023125"/>
    </source>
</evidence>
<dbReference type="STRING" id="1759059.ATE48_06690"/>
<sequence>MARTQAADYDERKLAIVEQAAALFASRGFNGASVADIAERCKTSKSLIYHYYESKEDILFDVMISHVRALEAAAADALAANAGAEQKLRDLTQLFMALYVGAADRHKVLLNDLGYVPKARRAEIVAVQRGLIESVRKLLVEIEPALKRRDGASFSAAMLFFGAINWTHTWYDPKGAMTPEALADMAADLTLGGLARAARA</sequence>
<dbReference type="GO" id="GO:0003700">
    <property type="term" value="F:DNA-binding transcription factor activity"/>
    <property type="evidence" value="ECO:0007669"/>
    <property type="project" value="TreeGrafter"/>
</dbReference>
<dbReference type="AlphaFoldDB" id="A0A1B1AGE9"/>
<dbReference type="Pfam" id="PF17932">
    <property type="entry name" value="TetR_C_24"/>
    <property type="match status" value="1"/>
</dbReference>
<dbReference type="KEGG" id="cbot:ATE48_06690"/>
<dbReference type="InterPro" id="IPR036271">
    <property type="entry name" value="Tet_transcr_reg_TetR-rel_C_sf"/>
</dbReference>
<keyword evidence="9" id="KW-1185">Reference proteome</keyword>
<dbReference type="InterPro" id="IPR009057">
    <property type="entry name" value="Homeodomain-like_sf"/>
</dbReference>
<feature type="DNA-binding region" description="H-T-H motif" evidence="5">
    <location>
        <begin position="33"/>
        <end position="52"/>
    </location>
</feature>
<dbReference type="SUPFAM" id="SSF46689">
    <property type="entry name" value="Homeodomain-like"/>
    <property type="match status" value="1"/>
</dbReference>
<evidence type="ECO:0000256" key="1">
    <source>
        <dbReference type="ARBA" id="ARBA00022491"/>
    </source>
</evidence>
<evidence type="ECO:0000256" key="4">
    <source>
        <dbReference type="ARBA" id="ARBA00023163"/>
    </source>
</evidence>
<dbReference type="OrthoDB" id="9808189at2"/>
<keyword evidence="2" id="KW-0805">Transcription regulation</keyword>
<evidence type="ECO:0000313" key="8">
    <source>
        <dbReference type="EMBL" id="ANP45627.1"/>
    </source>
</evidence>
<dbReference type="PROSITE" id="PS50977">
    <property type="entry name" value="HTH_TETR_2"/>
    <property type="match status" value="1"/>
</dbReference>
<dbReference type="InterPro" id="IPR041490">
    <property type="entry name" value="KstR2_TetR_C"/>
</dbReference>
<feature type="coiled-coil region" evidence="6">
    <location>
        <begin position="67"/>
        <end position="94"/>
    </location>
</feature>
<dbReference type="InterPro" id="IPR001647">
    <property type="entry name" value="HTH_TetR"/>
</dbReference>
<keyword evidence="4" id="KW-0804">Transcription</keyword>
<organism evidence="8 9">
    <name type="scientific">Candidatus Viadribacter manganicus</name>
    <dbReference type="NCBI Taxonomy" id="1759059"/>
    <lineage>
        <taxon>Bacteria</taxon>
        <taxon>Pseudomonadati</taxon>
        <taxon>Pseudomonadota</taxon>
        <taxon>Alphaproteobacteria</taxon>
        <taxon>Hyphomonadales</taxon>
        <taxon>Hyphomonadaceae</taxon>
        <taxon>Candidatus Viadribacter</taxon>
    </lineage>
</organism>
<evidence type="ECO:0000313" key="9">
    <source>
        <dbReference type="Proteomes" id="UP000092498"/>
    </source>
</evidence>
<dbReference type="SUPFAM" id="SSF48498">
    <property type="entry name" value="Tetracyclin repressor-like, C-terminal domain"/>
    <property type="match status" value="1"/>
</dbReference>
<dbReference type="EMBL" id="CP013244">
    <property type="protein sequence ID" value="ANP45627.1"/>
    <property type="molecule type" value="Genomic_DNA"/>
</dbReference>
<evidence type="ECO:0000256" key="5">
    <source>
        <dbReference type="PROSITE-ProRule" id="PRU00335"/>
    </source>
</evidence>
<dbReference type="PANTHER" id="PTHR30055:SF175">
    <property type="entry name" value="HTH-TYPE TRANSCRIPTIONAL REPRESSOR KSTR2"/>
    <property type="match status" value="1"/>
</dbReference>
<dbReference type="InParanoid" id="A0A1B1AGE9"/>
<dbReference type="InterPro" id="IPR050109">
    <property type="entry name" value="HTH-type_TetR-like_transc_reg"/>
</dbReference>
<protein>
    <submittedName>
        <fullName evidence="8">TetR family transcriptional regulator</fullName>
    </submittedName>
</protein>
<gene>
    <name evidence="8" type="ORF">ATE48_06690</name>
</gene>
<accession>A0A1B1AGE9</accession>
<dbReference type="Proteomes" id="UP000092498">
    <property type="component" value="Chromosome"/>
</dbReference>
<dbReference type="RefSeq" id="WP_066769267.1">
    <property type="nucleotide sequence ID" value="NZ_CP013244.1"/>
</dbReference>